<keyword evidence="5" id="KW-0067">ATP-binding</keyword>
<dbReference type="PROSITE" id="PS01012">
    <property type="entry name" value="FOLYLPOLYGLU_SYNT_2"/>
    <property type="match status" value="1"/>
</dbReference>
<feature type="domain" description="Mur ligase C-terminal" evidence="7">
    <location>
        <begin position="292"/>
        <end position="372"/>
    </location>
</feature>
<name>A0A497JH73_9ARCH</name>
<feature type="non-terminal residue" evidence="9">
    <location>
        <position position="394"/>
    </location>
</feature>
<dbReference type="Gene3D" id="3.40.1190.10">
    <property type="entry name" value="Mur-like, catalytic domain"/>
    <property type="match status" value="1"/>
</dbReference>
<evidence type="ECO:0000256" key="2">
    <source>
        <dbReference type="ARBA" id="ARBA00022598"/>
    </source>
</evidence>
<dbReference type="GO" id="GO:0004326">
    <property type="term" value="F:tetrahydrofolylpolyglutamate synthase activity"/>
    <property type="evidence" value="ECO:0007669"/>
    <property type="project" value="InterPro"/>
</dbReference>
<dbReference type="Gene3D" id="3.90.190.20">
    <property type="entry name" value="Mur ligase, C-terminal domain"/>
    <property type="match status" value="1"/>
</dbReference>
<comment type="caution">
    <text evidence="9">The sequence shown here is derived from an EMBL/GenBank/DDBJ whole genome shotgun (WGS) entry which is preliminary data.</text>
</comment>
<dbReference type="PIRSF" id="PIRSF001563">
    <property type="entry name" value="Folylpolyglu_synth"/>
    <property type="match status" value="1"/>
</dbReference>
<dbReference type="Pfam" id="PF02875">
    <property type="entry name" value="Mur_ligase_C"/>
    <property type="match status" value="1"/>
</dbReference>
<keyword evidence="3" id="KW-0479">Metal-binding</keyword>
<evidence type="ECO:0000256" key="1">
    <source>
        <dbReference type="ARBA" id="ARBA00008276"/>
    </source>
</evidence>
<evidence type="ECO:0000313" key="9">
    <source>
        <dbReference type="EMBL" id="RLG70497.1"/>
    </source>
</evidence>
<keyword evidence="6" id="KW-0460">Magnesium</keyword>
<accession>A0A497JH73</accession>
<dbReference type="PANTHER" id="PTHR11136:SF0">
    <property type="entry name" value="DIHYDROFOLATE SYNTHETASE-RELATED"/>
    <property type="match status" value="1"/>
</dbReference>
<sequence>MSRFSKFLAQEENNEFCAKRDLSNVKAFMHSLDDPQNSFFSIHIAGSNGKGSVANFLAAMLKGYNVGLYTSPHVIEFRERIKVNGNKIPKKKLLDLFNQLYEEGKKYSISSFELATAIAFKYFEEEKIDFGVVECGLGGRLDATNVLENKISIITNIALEHTGILGNSLQSIAKEKAGIIGKDSVLFTFEEKPRILKIFEKECKKNKSELVSVNPKLNKDYGFEVVAKGDSYLEVDFYTPNAYYSNIRLAAFYQAQNALLSIAVAEYLKQNSLANISSSTIANAIEQTQILGRFNILSKDPLFVVDVAHNSAGIKALVESLSYYGKNFRAVFACSADKDARSMLKILGRICDEIVVTEFQNKRTANKNKLLKISKSLRCNVKQMPISQIKKEFT</sequence>
<dbReference type="InterPro" id="IPR036565">
    <property type="entry name" value="Mur-like_cat_sf"/>
</dbReference>
<dbReference type="GO" id="GO:0005524">
    <property type="term" value="F:ATP binding"/>
    <property type="evidence" value="ECO:0007669"/>
    <property type="project" value="UniProtKB-KW"/>
</dbReference>
<dbReference type="EMBL" id="QMWP01000058">
    <property type="protein sequence ID" value="RLG70497.1"/>
    <property type="molecule type" value="Genomic_DNA"/>
</dbReference>
<comment type="similarity">
    <text evidence="1">Belongs to the folylpolyglutamate synthase family.</text>
</comment>
<keyword evidence="2" id="KW-0436">Ligase</keyword>
<organism evidence="9 10">
    <name type="scientific">Candidatus Iainarchaeum sp</name>
    <dbReference type="NCBI Taxonomy" id="3101447"/>
    <lineage>
        <taxon>Archaea</taxon>
        <taxon>Candidatus Iainarchaeota</taxon>
        <taxon>Candidatus Iainarchaeia</taxon>
        <taxon>Candidatus Iainarchaeales</taxon>
        <taxon>Candidatus Iainarchaeaceae</taxon>
        <taxon>Candidatus Iainarchaeum</taxon>
    </lineage>
</organism>
<evidence type="ECO:0008006" key="11">
    <source>
        <dbReference type="Google" id="ProtNLM"/>
    </source>
</evidence>
<protein>
    <recommendedName>
        <fullName evidence="11">Bifunctional folylpolyglutamate synthase/dihydrofolate synthase</fullName>
    </recommendedName>
</protein>
<gene>
    <name evidence="9" type="ORF">DRO04_01840</name>
</gene>
<dbReference type="NCBIfam" id="TIGR01499">
    <property type="entry name" value="folC"/>
    <property type="match status" value="1"/>
</dbReference>
<dbReference type="PANTHER" id="PTHR11136">
    <property type="entry name" value="FOLYLPOLYGLUTAMATE SYNTHASE-RELATED"/>
    <property type="match status" value="1"/>
</dbReference>
<evidence type="ECO:0000313" key="10">
    <source>
        <dbReference type="Proteomes" id="UP000278031"/>
    </source>
</evidence>
<evidence type="ECO:0000256" key="5">
    <source>
        <dbReference type="ARBA" id="ARBA00022840"/>
    </source>
</evidence>
<feature type="domain" description="Mur ligase central" evidence="8">
    <location>
        <begin position="44"/>
        <end position="265"/>
    </location>
</feature>
<evidence type="ECO:0000256" key="4">
    <source>
        <dbReference type="ARBA" id="ARBA00022741"/>
    </source>
</evidence>
<dbReference type="InterPro" id="IPR018109">
    <property type="entry name" value="Folylpolyglutamate_synth_CS"/>
</dbReference>
<dbReference type="InterPro" id="IPR001645">
    <property type="entry name" value="Folylpolyglutamate_synth"/>
</dbReference>
<proteinExistence type="inferred from homology"/>
<dbReference type="Proteomes" id="UP000278031">
    <property type="component" value="Unassembled WGS sequence"/>
</dbReference>
<dbReference type="AlphaFoldDB" id="A0A497JH73"/>
<keyword evidence="4" id="KW-0547">Nucleotide-binding</keyword>
<dbReference type="InterPro" id="IPR004101">
    <property type="entry name" value="Mur_ligase_C"/>
</dbReference>
<dbReference type="GO" id="GO:0008841">
    <property type="term" value="F:dihydrofolate synthase activity"/>
    <property type="evidence" value="ECO:0007669"/>
    <property type="project" value="TreeGrafter"/>
</dbReference>
<evidence type="ECO:0000259" key="8">
    <source>
        <dbReference type="Pfam" id="PF08245"/>
    </source>
</evidence>
<dbReference type="SUPFAM" id="SSF53244">
    <property type="entry name" value="MurD-like peptide ligases, peptide-binding domain"/>
    <property type="match status" value="1"/>
</dbReference>
<dbReference type="GO" id="GO:0046872">
    <property type="term" value="F:metal ion binding"/>
    <property type="evidence" value="ECO:0007669"/>
    <property type="project" value="UniProtKB-KW"/>
</dbReference>
<dbReference type="InterPro" id="IPR036615">
    <property type="entry name" value="Mur_ligase_C_dom_sf"/>
</dbReference>
<evidence type="ECO:0000256" key="6">
    <source>
        <dbReference type="ARBA" id="ARBA00022842"/>
    </source>
</evidence>
<dbReference type="SUPFAM" id="SSF53623">
    <property type="entry name" value="MurD-like peptide ligases, catalytic domain"/>
    <property type="match status" value="1"/>
</dbReference>
<evidence type="ECO:0000259" key="7">
    <source>
        <dbReference type="Pfam" id="PF02875"/>
    </source>
</evidence>
<dbReference type="InterPro" id="IPR013221">
    <property type="entry name" value="Mur_ligase_cen"/>
</dbReference>
<dbReference type="Pfam" id="PF08245">
    <property type="entry name" value="Mur_ligase_M"/>
    <property type="match status" value="1"/>
</dbReference>
<evidence type="ECO:0000256" key="3">
    <source>
        <dbReference type="ARBA" id="ARBA00022723"/>
    </source>
</evidence>
<reference evidence="9 10" key="1">
    <citation type="submission" date="2018-06" db="EMBL/GenBank/DDBJ databases">
        <title>Extensive metabolic versatility and redundancy in microbially diverse, dynamic hydrothermal sediments.</title>
        <authorList>
            <person name="Dombrowski N."/>
            <person name="Teske A."/>
            <person name="Baker B.J."/>
        </authorList>
    </citation>
    <scope>NUCLEOTIDE SEQUENCE [LARGE SCALE GENOMIC DNA]</scope>
    <source>
        <strain evidence="9">B51_G17</strain>
    </source>
</reference>
<dbReference type="GO" id="GO:0005737">
    <property type="term" value="C:cytoplasm"/>
    <property type="evidence" value="ECO:0007669"/>
    <property type="project" value="TreeGrafter"/>
</dbReference>